<dbReference type="Proteomes" id="UP000653797">
    <property type="component" value="Unassembled WGS sequence"/>
</dbReference>
<comment type="caution">
    <text evidence="1">The sequence shown here is derived from an EMBL/GenBank/DDBJ whole genome shotgun (WGS) entry which is preliminary data.</text>
</comment>
<protein>
    <submittedName>
        <fullName evidence="1">Uncharacterized protein</fullName>
    </submittedName>
</protein>
<keyword evidence="2" id="KW-1185">Reference proteome</keyword>
<organism evidence="1 2">
    <name type="scientific">Spirosoma validum</name>
    <dbReference type="NCBI Taxonomy" id="2771355"/>
    <lineage>
        <taxon>Bacteria</taxon>
        <taxon>Pseudomonadati</taxon>
        <taxon>Bacteroidota</taxon>
        <taxon>Cytophagia</taxon>
        <taxon>Cytophagales</taxon>
        <taxon>Cytophagaceae</taxon>
        <taxon>Spirosoma</taxon>
    </lineage>
</organism>
<accession>A0A927GEW8</accession>
<name>A0A927GEW8_9BACT</name>
<dbReference type="AlphaFoldDB" id="A0A927GEW8"/>
<dbReference type="RefSeq" id="WP_191040702.1">
    <property type="nucleotide sequence ID" value="NZ_JACXAA010000007.1"/>
</dbReference>
<dbReference type="PROSITE" id="PS51257">
    <property type="entry name" value="PROKAR_LIPOPROTEIN"/>
    <property type="match status" value="1"/>
</dbReference>
<proteinExistence type="predicted"/>
<evidence type="ECO:0000313" key="2">
    <source>
        <dbReference type="Proteomes" id="UP000653797"/>
    </source>
</evidence>
<evidence type="ECO:0000313" key="1">
    <source>
        <dbReference type="EMBL" id="MBD2755081.1"/>
    </source>
</evidence>
<sequence>MKSYAYIALTLLLAGCDSDTSPISSPKQDLVINNVKWSRSEPDKLYGDYRANIVSFSIKNTSSTFTYSKFNADFVGSDQSGQPISTEQADIHATIKPGGLVTIVKRLKDANPTMTSVNVIVRSSID</sequence>
<dbReference type="EMBL" id="JACXAA010000007">
    <property type="protein sequence ID" value="MBD2755081.1"/>
    <property type="molecule type" value="Genomic_DNA"/>
</dbReference>
<reference evidence="1" key="1">
    <citation type="submission" date="2020-09" db="EMBL/GenBank/DDBJ databases">
        <authorList>
            <person name="Kim M.K."/>
        </authorList>
    </citation>
    <scope>NUCLEOTIDE SEQUENCE</scope>
    <source>
        <strain evidence="1">BT704</strain>
    </source>
</reference>
<gene>
    <name evidence="1" type="ORF">IC230_19415</name>
</gene>